<reference evidence="1 2" key="2">
    <citation type="journal article" date="2022" name="Mol. Ecol. Resour.">
        <title>The genomes of chicory, endive, great burdock and yacon provide insights into Asteraceae paleo-polyploidization history and plant inulin production.</title>
        <authorList>
            <person name="Fan W."/>
            <person name="Wang S."/>
            <person name="Wang H."/>
            <person name="Wang A."/>
            <person name="Jiang F."/>
            <person name="Liu H."/>
            <person name="Zhao H."/>
            <person name="Xu D."/>
            <person name="Zhang Y."/>
        </authorList>
    </citation>
    <scope>NUCLEOTIDE SEQUENCE [LARGE SCALE GENOMIC DNA]</scope>
    <source>
        <strain evidence="2">cv. Yunnan</strain>
        <tissue evidence="1">Leaves</tissue>
    </source>
</reference>
<accession>A0ACB9E8T5</accession>
<sequence length="591" mass="67627">MPRDVNWNMEEIDLKDYDLDQLPDSPDFSNLVKLFLQIPDLTIIPPTFFEKMPKLEVLNLSNTNIVSLPTSISSLGSLQEFFLKDCSALMELPTQIEGLSKLKLFDIKGTELMFIPKEMGKLKDLEVLRVSLSQYAKYYVETNSISETVIPRKMISELKQLKELSVIICLGPEPEWWEEEVKDLQKELCNLKNLETLRWYLPTNEVLQQFLLLERNHIPIYANLSNLMLTIGQNAQLTSCLPHGLEKKFQEFKNCLKWINAEGNDDAISKIMASVEALFLSRHWTIEKLSTFNVTNMKYCLLAECNEMDTLVEANALFQDVETRIKNGEKSGLELLQYLSIHHMKKLRSIWKGPIGKDSFSELRILTLRKCSQLTSILTPTIAQNLLRLAELTVEGCPKVINIISGQSNNVKYGPIFPSLVKIFLLDLPELVNIFVGQIMLEKLRTMLIYGCPQLQDLSNMELPHIKLIEGETEWLKGLGYDKSPWENIFVPLKKRRDMVGQLFDATNTLKHFHDTLSREAVADANKAIELDPSNPKAYFRKGTACFNLEEYQTAKIAFEAGSTLNPEDARFTDWIKKCDKCIAVEAQTES</sequence>
<comment type="caution">
    <text evidence="1">The sequence shown here is derived from an EMBL/GenBank/DDBJ whole genome shotgun (WGS) entry which is preliminary data.</text>
</comment>
<proteinExistence type="predicted"/>
<dbReference type="EMBL" id="CM042035">
    <property type="protein sequence ID" value="KAI3755075.1"/>
    <property type="molecule type" value="Genomic_DNA"/>
</dbReference>
<reference evidence="2" key="1">
    <citation type="journal article" date="2022" name="Mol. Ecol. Resour.">
        <title>The genomes of chicory, endive, great burdock and yacon provide insights into Asteraceae palaeo-polyploidization history and plant inulin production.</title>
        <authorList>
            <person name="Fan W."/>
            <person name="Wang S."/>
            <person name="Wang H."/>
            <person name="Wang A."/>
            <person name="Jiang F."/>
            <person name="Liu H."/>
            <person name="Zhao H."/>
            <person name="Xu D."/>
            <person name="Zhang Y."/>
        </authorList>
    </citation>
    <scope>NUCLEOTIDE SEQUENCE [LARGE SCALE GENOMIC DNA]</scope>
    <source>
        <strain evidence="2">cv. Yunnan</strain>
    </source>
</reference>
<keyword evidence="2" id="KW-1185">Reference proteome</keyword>
<gene>
    <name evidence="1" type="ORF">L1987_54868</name>
</gene>
<evidence type="ECO:0000313" key="1">
    <source>
        <dbReference type="EMBL" id="KAI3755075.1"/>
    </source>
</evidence>
<protein>
    <submittedName>
        <fullName evidence="1">Uncharacterized protein</fullName>
    </submittedName>
</protein>
<evidence type="ECO:0000313" key="2">
    <source>
        <dbReference type="Proteomes" id="UP001056120"/>
    </source>
</evidence>
<name>A0ACB9E8T5_9ASTR</name>
<dbReference type="Proteomes" id="UP001056120">
    <property type="component" value="Linkage Group LG18"/>
</dbReference>
<organism evidence="1 2">
    <name type="scientific">Smallanthus sonchifolius</name>
    <dbReference type="NCBI Taxonomy" id="185202"/>
    <lineage>
        <taxon>Eukaryota</taxon>
        <taxon>Viridiplantae</taxon>
        <taxon>Streptophyta</taxon>
        <taxon>Embryophyta</taxon>
        <taxon>Tracheophyta</taxon>
        <taxon>Spermatophyta</taxon>
        <taxon>Magnoliopsida</taxon>
        <taxon>eudicotyledons</taxon>
        <taxon>Gunneridae</taxon>
        <taxon>Pentapetalae</taxon>
        <taxon>asterids</taxon>
        <taxon>campanulids</taxon>
        <taxon>Asterales</taxon>
        <taxon>Asteraceae</taxon>
        <taxon>Asteroideae</taxon>
        <taxon>Heliantheae alliance</taxon>
        <taxon>Millerieae</taxon>
        <taxon>Smallanthus</taxon>
    </lineage>
</organism>